<proteinExistence type="predicted"/>
<dbReference type="Gene3D" id="3.40.630.30">
    <property type="match status" value="1"/>
</dbReference>
<evidence type="ECO:0000313" key="3">
    <source>
        <dbReference type="Proteomes" id="UP000603708"/>
    </source>
</evidence>
<dbReference type="AlphaFoldDB" id="A0A919KUW3"/>
<comment type="caution">
    <text evidence="2">The sequence shown here is derived from an EMBL/GenBank/DDBJ whole genome shotgun (WGS) entry which is preliminary data.</text>
</comment>
<evidence type="ECO:0000313" key="2">
    <source>
        <dbReference type="EMBL" id="GHH74050.1"/>
    </source>
</evidence>
<evidence type="ECO:0000256" key="1">
    <source>
        <dbReference type="SAM" id="MobiDB-lite"/>
    </source>
</evidence>
<dbReference type="SUPFAM" id="SSF55729">
    <property type="entry name" value="Acyl-CoA N-acyltransferases (Nat)"/>
    <property type="match status" value="1"/>
</dbReference>
<accession>A0A919KUW3</accession>
<name>A0A919KUW3_9ACTN</name>
<reference evidence="2" key="2">
    <citation type="submission" date="2020-09" db="EMBL/GenBank/DDBJ databases">
        <authorList>
            <person name="Sun Q."/>
            <person name="Ohkuma M."/>
        </authorList>
    </citation>
    <scope>NUCLEOTIDE SEQUENCE</scope>
    <source>
        <strain evidence="2">JCM 5069</strain>
    </source>
</reference>
<protein>
    <submittedName>
        <fullName evidence="2">Uncharacterized protein</fullName>
    </submittedName>
</protein>
<keyword evidence="3" id="KW-1185">Reference proteome</keyword>
<gene>
    <name evidence="2" type="ORF">GCM10018793_14300</name>
</gene>
<sequence length="169" mass="17395">MLRSGRRTVGRMTHGDGHMHAAHGRGGRNGRNAPREPFAGAGALVVDGPGGRRAVLREAEPGDEAALTALFEDCEDWFLAATGLPSAPGDVQGLFYALPRGADQDGKRVLVAESGGTVVGVVDVVLRHPASDAAAVGLFLLAPGCAAPGWVRRWPGCCWSAPPPRASAG</sequence>
<feature type="region of interest" description="Disordered" evidence="1">
    <location>
        <begin position="1"/>
        <end position="33"/>
    </location>
</feature>
<dbReference type="InterPro" id="IPR016181">
    <property type="entry name" value="Acyl_CoA_acyltransferase"/>
</dbReference>
<reference evidence="2" key="1">
    <citation type="journal article" date="2014" name="Int. J. Syst. Evol. Microbiol.">
        <title>Complete genome sequence of Corynebacterium casei LMG S-19264T (=DSM 44701T), isolated from a smear-ripened cheese.</title>
        <authorList>
            <consortium name="US DOE Joint Genome Institute (JGI-PGF)"/>
            <person name="Walter F."/>
            <person name="Albersmeier A."/>
            <person name="Kalinowski J."/>
            <person name="Ruckert C."/>
        </authorList>
    </citation>
    <scope>NUCLEOTIDE SEQUENCE</scope>
    <source>
        <strain evidence="2">JCM 5069</strain>
    </source>
</reference>
<dbReference type="Proteomes" id="UP000603708">
    <property type="component" value="Unassembled WGS sequence"/>
</dbReference>
<dbReference type="EMBL" id="BNCD01000003">
    <property type="protein sequence ID" value="GHH74050.1"/>
    <property type="molecule type" value="Genomic_DNA"/>
</dbReference>
<organism evidence="2 3">
    <name type="scientific">Streptomyces sulfonofaciens</name>
    <dbReference type="NCBI Taxonomy" id="68272"/>
    <lineage>
        <taxon>Bacteria</taxon>
        <taxon>Bacillati</taxon>
        <taxon>Actinomycetota</taxon>
        <taxon>Actinomycetes</taxon>
        <taxon>Kitasatosporales</taxon>
        <taxon>Streptomycetaceae</taxon>
        <taxon>Streptomyces</taxon>
    </lineage>
</organism>